<sequence>MQEFDPTSIFIATFPHMAEQGDRTEKEFEWHSVGCGDSLNCKVQNASHQAIVTYINGQQDIRIPHLQVLKEMEPVGMSQWMNMESLNE</sequence>
<dbReference type="GeneID" id="66977078"/>
<organism evidence="1 2">
    <name type="scientific">Aspergillus chevalieri</name>
    <name type="common">Eurotium chevalieri</name>
    <dbReference type="NCBI Taxonomy" id="182096"/>
    <lineage>
        <taxon>Eukaryota</taxon>
        <taxon>Fungi</taxon>
        <taxon>Dikarya</taxon>
        <taxon>Ascomycota</taxon>
        <taxon>Pezizomycotina</taxon>
        <taxon>Eurotiomycetes</taxon>
        <taxon>Eurotiomycetidae</taxon>
        <taxon>Eurotiales</taxon>
        <taxon>Aspergillaceae</taxon>
        <taxon>Aspergillus</taxon>
        <taxon>Aspergillus subgen. Aspergillus</taxon>
    </lineage>
</organism>
<dbReference type="KEGG" id="ache:ACHE_10121S"/>
<reference evidence="1" key="1">
    <citation type="submission" date="2021-01" db="EMBL/GenBank/DDBJ databases">
        <authorList>
            <consortium name="Aspergillus chevalieri M1 genome sequencing consortium"/>
            <person name="Kazuki M."/>
            <person name="Futagami T."/>
        </authorList>
    </citation>
    <scope>NUCLEOTIDE SEQUENCE</scope>
    <source>
        <strain evidence="1">M1</strain>
    </source>
</reference>
<keyword evidence="2" id="KW-1185">Reference proteome</keyword>
<name>A0A7R7VFC4_ASPCH</name>
<accession>A0A7R7VFC4</accession>
<evidence type="ECO:0000313" key="1">
    <source>
        <dbReference type="EMBL" id="BCR82719.1"/>
    </source>
</evidence>
<dbReference type="EMBL" id="AP024416">
    <property type="protein sequence ID" value="BCR82719.1"/>
    <property type="molecule type" value="Genomic_DNA"/>
</dbReference>
<dbReference type="Proteomes" id="UP000637239">
    <property type="component" value="Chromosome 1"/>
</dbReference>
<gene>
    <name evidence="1" type="ORF">ACHE_10121S</name>
</gene>
<dbReference type="RefSeq" id="XP_043131241.1">
    <property type="nucleotide sequence ID" value="XM_043275754.1"/>
</dbReference>
<proteinExistence type="predicted"/>
<protein>
    <submittedName>
        <fullName evidence="1">Uncharacterized protein</fullName>
    </submittedName>
</protein>
<evidence type="ECO:0000313" key="2">
    <source>
        <dbReference type="Proteomes" id="UP000637239"/>
    </source>
</evidence>
<reference evidence="1" key="2">
    <citation type="submission" date="2021-02" db="EMBL/GenBank/DDBJ databases">
        <title>Aspergillus chevalieri M1 genome sequence.</title>
        <authorList>
            <person name="Kadooka C."/>
            <person name="Mori K."/>
            <person name="Futagami T."/>
        </authorList>
    </citation>
    <scope>NUCLEOTIDE SEQUENCE</scope>
    <source>
        <strain evidence="1">M1</strain>
    </source>
</reference>
<dbReference type="AlphaFoldDB" id="A0A7R7VFC4"/>